<keyword evidence="3" id="KW-1185">Reference proteome</keyword>
<sequence>MSKAVKNVSSHSATANDLTRQKIVDHIQTTSEDVNEGQWQGTRSVKEVKPRELPLSPLMDPAFLEARNKHSAPKPRPSKERTAFQEQLAKNPYALALGNPWVEKMREGNGIFKNQILVVKHKNATKEIQMKLWKLQGYVATYGGFSSYTEDKPAKVPKAKGINFKPINLAEDLKPARPGTNIRGSC</sequence>
<reference evidence="2 3" key="1">
    <citation type="submission" date="2019-06" db="EMBL/GenBank/DDBJ databases">
        <title>Genome Sequence of the Brown Rot Fungal Pathogen Monilinia fructicola.</title>
        <authorList>
            <person name="De Miccolis Angelini R.M."/>
            <person name="Landi L."/>
            <person name="Abate D."/>
            <person name="Pollastro S."/>
            <person name="Romanazzi G."/>
            <person name="Faretra F."/>
        </authorList>
    </citation>
    <scope>NUCLEOTIDE SEQUENCE [LARGE SCALE GENOMIC DNA]</scope>
    <source>
        <strain evidence="2 3">Mfrc123</strain>
    </source>
</reference>
<accession>A0A5M9JK14</accession>
<dbReference type="EMBL" id="VICG01000009">
    <property type="protein sequence ID" value="KAA8568299.1"/>
    <property type="molecule type" value="Genomic_DNA"/>
</dbReference>
<organism evidence="2 3">
    <name type="scientific">Monilinia fructicola</name>
    <name type="common">Brown rot fungus</name>
    <name type="synonym">Ciboria fructicola</name>
    <dbReference type="NCBI Taxonomy" id="38448"/>
    <lineage>
        <taxon>Eukaryota</taxon>
        <taxon>Fungi</taxon>
        <taxon>Dikarya</taxon>
        <taxon>Ascomycota</taxon>
        <taxon>Pezizomycotina</taxon>
        <taxon>Leotiomycetes</taxon>
        <taxon>Helotiales</taxon>
        <taxon>Sclerotiniaceae</taxon>
        <taxon>Monilinia</taxon>
    </lineage>
</organism>
<proteinExistence type="predicted"/>
<feature type="compositionally biased region" description="Polar residues" evidence="1">
    <location>
        <begin position="7"/>
        <end position="18"/>
    </location>
</feature>
<dbReference type="Proteomes" id="UP000322873">
    <property type="component" value="Unassembled WGS sequence"/>
</dbReference>
<protein>
    <submittedName>
        <fullName evidence="2">Uncharacterized protein</fullName>
    </submittedName>
</protein>
<dbReference type="AlphaFoldDB" id="A0A5M9JK14"/>
<evidence type="ECO:0000313" key="2">
    <source>
        <dbReference type="EMBL" id="KAA8568299.1"/>
    </source>
</evidence>
<name>A0A5M9JK14_MONFR</name>
<evidence type="ECO:0000313" key="3">
    <source>
        <dbReference type="Proteomes" id="UP000322873"/>
    </source>
</evidence>
<evidence type="ECO:0000256" key="1">
    <source>
        <dbReference type="SAM" id="MobiDB-lite"/>
    </source>
</evidence>
<feature type="region of interest" description="Disordered" evidence="1">
    <location>
        <begin position="1"/>
        <end position="22"/>
    </location>
</feature>
<comment type="caution">
    <text evidence="2">The sequence shown here is derived from an EMBL/GenBank/DDBJ whole genome shotgun (WGS) entry which is preliminary data.</text>
</comment>
<dbReference type="VEuPathDB" id="FungiDB:MFRU_029g00240"/>
<gene>
    <name evidence="2" type="ORF">EYC84_007335</name>
</gene>